<evidence type="ECO:0000313" key="1">
    <source>
        <dbReference type="EMBL" id="OAY56654.1"/>
    </source>
</evidence>
<dbReference type="Gramene" id="Manes.02G034600.1.v8.1">
    <property type="protein sequence ID" value="Manes.02G034600.1.v8.1.CDS"/>
    <property type="gene ID" value="Manes.02G034600.v8.1"/>
</dbReference>
<name>A0A2C9WAJ1_MANES</name>
<keyword evidence="2" id="KW-1185">Reference proteome</keyword>
<protein>
    <submittedName>
        <fullName evidence="1">Uncharacterized protein</fullName>
    </submittedName>
</protein>
<proteinExistence type="predicted"/>
<comment type="caution">
    <text evidence="1">The sequence shown here is derived from an EMBL/GenBank/DDBJ whole genome shotgun (WGS) entry which is preliminary data.</text>
</comment>
<dbReference type="AlphaFoldDB" id="A0A2C9WAJ1"/>
<accession>A0A2C9WAJ1</accession>
<reference evidence="2" key="1">
    <citation type="journal article" date="2016" name="Nat. Biotechnol.">
        <title>Sequencing wild and cultivated cassava and related species reveals extensive interspecific hybridization and genetic diversity.</title>
        <authorList>
            <person name="Bredeson J.V."/>
            <person name="Lyons J.B."/>
            <person name="Prochnik S.E."/>
            <person name="Wu G.A."/>
            <person name="Ha C.M."/>
            <person name="Edsinger-Gonzales E."/>
            <person name="Grimwood J."/>
            <person name="Schmutz J."/>
            <person name="Rabbi I.Y."/>
            <person name="Egesi C."/>
            <person name="Nauluvula P."/>
            <person name="Lebot V."/>
            <person name="Ndunguru J."/>
            <person name="Mkamilo G."/>
            <person name="Bart R.S."/>
            <person name="Setter T.L."/>
            <person name="Gleadow R.M."/>
            <person name="Kulakow P."/>
            <person name="Ferguson M.E."/>
            <person name="Rounsley S."/>
            <person name="Rokhsar D.S."/>
        </authorList>
    </citation>
    <scope>NUCLEOTIDE SEQUENCE [LARGE SCALE GENOMIC DNA]</scope>
    <source>
        <strain evidence="2">cv. AM560-2</strain>
    </source>
</reference>
<sequence length="95" mass="10971">MNQEFFSHPQFEGGQLRLAAVPKTEFCSSNYTRVGILFALQKQSKIFVKSDGFSRIWRRMIELEAITEGSAGRERKEVAAFMEKLRASMLKYMTI</sequence>
<evidence type="ECO:0000313" key="2">
    <source>
        <dbReference type="Proteomes" id="UP000091857"/>
    </source>
</evidence>
<organism evidence="1 2">
    <name type="scientific">Manihot esculenta</name>
    <name type="common">Cassava</name>
    <name type="synonym">Jatropha manihot</name>
    <dbReference type="NCBI Taxonomy" id="3983"/>
    <lineage>
        <taxon>Eukaryota</taxon>
        <taxon>Viridiplantae</taxon>
        <taxon>Streptophyta</taxon>
        <taxon>Embryophyta</taxon>
        <taxon>Tracheophyta</taxon>
        <taxon>Spermatophyta</taxon>
        <taxon>Magnoliopsida</taxon>
        <taxon>eudicotyledons</taxon>
        <taxon>Gunneridae</taxon>
        <taxon>Pentapetalae</taxon>
        <taxon>rosids</taxon>
        <taxon>fabids</taxon>
        <taxon>Malpighiales</taxon>
        <taxon>Euphorbiaceae</taxon>
        <taxon>Crotonoideae</taxon>
        <taxon>Manihoteae</taxon>
        <taxon>Manihot</taxon>
    </lineage>
</organism>
<dbReference type="EMBL" id="CM004388">
    <property type="protein sequence ID" value="OAY56654.1"/>
    <property type="molecule type" value="Genomic_DNA"/>
</dbReference>
<dbReference type="Proteomes" id="UP000091857">
    <property type="component" value="Chromosome 2"/>
</dbReference>
<gene>
    <name evidence="1" type="ORF">MANES_02G034600v8</name>
</gene>